<comment type="caution">
    <text evidence="13">The sequence shown here is derived from an EMBL/GenBank/DDBJ whole genome shotgun (WGS) entry which is preliminary data.</text>
</comment>
<dbReference type="Pfam" id="PF17927">
    <property type="entry name" value="Ins134_P3_kin_N"/>
    <property type="match status" value="1"/>
</dbReference>
<evidence type="ECO:0000256" key="4">
    <source>
        <dbReference type="ARBA" id="ARBA00022741"/>
    </source>
</evidence>
<accession>A0AAE0ZQ29</accession>
<feature type="domain" description="Inositol 1,3,4-trisphosphate 5/6-kinase ATP-grasp" evidence="11">
    <location>
        <begin position="95"/>
        <end position="288"/>
    </location>
</feature>
<feature type="binding site" evidence="10">
    <location>
        <position position="266"/>
    </location>
    <ligand>
        <name>Mg(2+)</name>
        <dbReference type="ChEBI" id="CHEBI:18420"/>
        <label>1</label>
    </ligand>
</feature>
<protein>
    <recommendedName>
        <fullName evidence="8">Inositol-tetrakisphosphate 1-kinase</fullName>
        <ecNumber evidence="8">2.7.1.134</ecNumber>
    </recommendedName>
</protein>
<feature type="binding site" evidence="9">
    <location>
        <begin position="161"/>
        <end position="172"/>
    </location>
    <ligand>
        <name>ATP</name>
        <dbReference type="ChEBI" id="CHEBI:30616"/>
    </ligand>
</feature>
<feature type="binding site" evidence="9">
    <location>
        <position position="130"/>
    </location>
    <ligand>
        <name>ATP</name>
        <dbReference type="ChEBI" id="CHEBI:30616"/>
    </ligand>
</feature>
<evidence type="ECO:0000256" key="9">
    <source>
        <dbReference type="PIRSR" id="PIRSR038186-1"/>
    </source>
</evidence>
<keyword evidence="3 8" id="KW-0479">Metal-binding</keyword>
<evidence type="ECO:0000256" key="3">
    <source>
        <dbReference type="ARBA" id="ARBA00022723"/>
    </source>
</evidence>
<keyword evidence="5 8" id="KW-0418">Kinase</keyword>
<dbReference type="GO" id="GO:0005737">
    <property type="term" value="C:cytoplasm"/>
    <property type="evidence" value="ECO:0007669"/>
    <property type="project" value="TreeGrafter"/>
</dbReference>
<dbReference type="SUPFAM" id="SSF56059">
    <property type="entry name" value="Glutathione synthetase ATP-binding domain-like"/>
    <property type="match status" value="1"/>
</dbReference>
<feature type="binding site" evidence="9">
    <location>
        <position position="140"/>
    </location>
    <ligand>
        <name>1D-myo-inositol 1,3,4-trisphosphate</name>
        <dbReference type="ChEBI" id="CHEBI:58414"/>
    </ligand>
</feature>
<dbReference type="InterPro" id="IPR008656">
    <property type="entry name" value="Inositol_tetrakis-P_1-kinase"/>
</dbReference>
<evidence type="ECO:0000313" key="13">
    <source>
        <dbReference type="EMBL" id="KAK3773513.1"/>
    </source>
</evidence>
<keyword evidence="7 8" id="KW-0460">Magnesium</keyword>
<comment type="function">
    <text evidence="8">Kinase that can phosphorylate various inositol polyphosphate such as Ins(3,4,5,6)P4 or Ins(1,3,4)P3.</text>
</comment>
<evidence type="ECO:0000256" key="10">
    <source>
        <dbReference type="PIRSR" id="PIRSR038186-2"/>
    </source>
</evidence>
<sequence length="345" mass="38712">MDGSRRCAGIELVEINLDISMEAQGPFDLIIHKVTDILARANDGHVPSKNAIANLEDYINLHPGCVVMDPLDSIRCLLNRNSQYRLVLDSDIVKDRRCTVPTFVALYGTDIEENKERLAQADVTFPLVCKPMLAHGTLAHQMSIIFNEDHLNDISPPCVVQSFINHNAHLFKVLVVGCKQYVTERPSLKNLYPGNHPTIFFDTQEVSKPDSDHPLNIIDTLEDQLVKPDFTYLSDLGQKMRQVVDMDLFGFDVIIDIKTGQYGIIDINVFPGFEAVENFFAVLLDHMLAVLDAGDKGELINGHLIPHHLVKAPVSPNSINYLNSQQLQKKDIHFNGKGRPQKMLL</sequence>
<organism evidence="13 14">
    <name type="scientific">Elysia crispata</name>
    <name type="common">lettuce slug</name>
    <dbReference type="NCBI Taxonomy" id="231223"/>
    <lineage>
        <taxon>Eukaryota</taxon>
        <taxon>Metazoa</taxon>
        <taxon>Spiralia</taxon>
        <taxon>Lophotrochozoa</taxon>
        <taxon>Mollusca</taxon>
        <taxon>Gastropoda</taxon>
        <taxon>Heterobranchia</taxon>
        <taxon>Euthyneura</taxon>
        <taxon>Panpulmonata</taxon>
        <taxon>Sacoglossa</taxon>
        <taxon>Placobranchoidea</taxon>
        <taxon>Plakobranchidae</taxon>
        <taxon>Elysia</taxon>
    </lineage>
</organism>
<evidence type="ECO:0000256" key="8">
    <source>
        <dbReference type="PIRNR" id="PIRNR038186"/>
    </source>
</evidence>
<dbReference type="InterPro" id="IPR041429">
    <property type="entry name" value="ITPK1_N"/>
</dbReference>
<evidence type="ECO:0000256" key="6">
    <source>
        <dbReference type="ARBA" id="ARBA00022840"/>
    </source>
</evidence>
<feature type="domain" description="Inositol-tetrakisphosphate 1-kinase N-terminal" evidence="12">
    <location>
        <begin position="6"/>
        <end position="74"/>
    </location>
</feature>
<feature type="binding site" evidence="9">
    <location>
        <position position="80"/>
    </location>
    <ligand>
        <name>ATP</name>
        <dbReference type="ChEBI" id="CHEBI:30616"/>
    </ligand>
</feature>
<feature type="binding site" evidence="9">
    <location>
        <position position="272"/>
    </location>
    <ligand>
        <name>1D-myo-inositol 1,3,4-trisphosphate</name>
        <dbReference type="ChEBI" id="CHEBI:58414"/>
    </ligand>
</feature>
<evidence type="ECO:0000256" key="7">
    <source>
        <dbReference type="ARBA" id="ARBA00022842"/>
    </source>
</evidence>
<dbReference type="InterPro" id="IPR040464">
    <property type="entry name" value="InsP(3)kin_ATP-grasp"/>
</dbReference>
<evidence type="ECO:0000313" key="14">
    <source>
        <dbReference type="Proteomes" id="UP001283361"/>
    </source>
</evidence>
<reference evidence="13" key="1">
    <citation type="journal article" date="2023" name="G3 (Bethesda)">
        <title>A reference genome for the long-term kleptoplast-retaining sea slug Elysia crispata morphotype clarki.</title>
        <authorList>
            <person name="Eastman K.E."/>
            <person name="Pendleton A.L."/>
            <person name="Shaikh M.A."/>
            <person name="Suttiyut T."/>
            <person name="Ogas R."/>
            <person name="Tomko P."/>
            <person name="Gavelis G."/>
            <person name="Widhalm J.R."/>
            <person name="Wisecaver J.H."/>
        </authorList>
    </citation>
    <scope>NUCLEOTIDE SEQUENCE</scope>
    <source>
        <strain evidence="13">ECLA1</strain>
    </source>
</reference>
<feature type="binding site" evidence="9">
    <location>
        <position position="33"/>
    </location>
    <ligand>
        <name>1D-myo-inositol 1,3,4-trisphosphate</name>
        <dbReference type="ChEBI" id="CHEBI:58414"/>
    </ligand>
</feature>
<dbReference type="AlphaFoldDB" id="A0AAE0ZQ29"/>
<keyword evidence="14" id="KW-1185">Reference proteome</keyword>
<dbReference type="EMBL" id="JAWDGP010003531">
    <property type="protein sequence ID" value="KAK3773513.1"/>
    <property type="molecule type" value="Genomic_DNA"/>
</dbReference>
<dbReference type="Pfam" id="PF05770">
    <property type="entry name" value="Ins134_P3_kin"/>
    <property type="match status" value="1"/>
</dbReference>
<feature type="binding site" evidence="10">
    <location>
        <position position="252"/>
    </location>
    <ligand>
        <name>Mg(2+)</name>
        <dbReference type="ChEBI" id="CHEBI:18420"/>
        <label>1</label>
    </ligand>
</feature>
<dbReference type="GO" id="GO:0047325">
    <property type="term" value="F:inositol-3,4,5,6-tetrakisphosphate 1-kinase activity"/>
    <property type="evidence" value="ECO:0007669"/>
    <property type="project" value="UniProtKB-EC"/>
</dbReference>
<feature type="binding site" evidence="9">
    <location>
        <position position="172"/>
    </location>
    <ligand>
        <name>1D-myo-inositol 1,3,4-trisphosphate</name>
        <dbReference type="ChEBI" id="CHEBI:58414"/>
    </ligand>
</feature>
<comment type="catalytic activity">
    <reaction evidence="8">
        <text>1D-myo-inositol 3,4,5,6-tetrakisphosphate + ATP = 1D-myo-inositol 1,3,4,5,6-pentakisphosphate + ADP + H(+)</text>
        <dbReference type="Rhea" id="RHEA:12452"/>
        <dbReference type="ChEBI" id="CHEBI:15378"/>
        <dbReference type="ChEBI" id="CHEBI:30616"/>
        <dbReference type="ChEBI" id="CHEBI:57539"/>
        <dbReference type="ChEBI" id="CHEBI:57733"/>
        <dbReference type="ChEBI" id="CHEBI:456216"/>
        <dbReference type="EC" id="2.7.1.134"/>
    </reaction>
</comment>
<dbReference type="FunFam" id="3.30.470.20:FF:000047">
    <property type="entry name" value="Inositol-tetrakisphosphate 1-kinase 4"/>
    <property type="match status" value="1"/>
</dbReference>
<feature type="binding site" evidence="10">
    <location>
        <position position="266"/>
    </location>
    <ligand>
        <name>Mg(2+)</name>
        <dbReference type="ChEBI" id="CHEBI:18420"/>
        <label>2</label>
    </ligand>
</feature>
<evidence type="ECO:0000256" key="1">
    <source>
        <dbReference type="ARBA" id="ARBA00009601"/>
    </source>
</evidence>
<comment type="subunit">
    <text evidence="8">Monomer.</text>
</comment>
<dbReference type="PANTHER" id="PTHR14217">
    <property type="entry name" value="INOSITOL-TETRAKISPHOSPHATE 1-KINASE"/>
    <property type="match status" value="1"/>
</dbReference>
<evidence type="ECO:0000256" key="5">
    <source>
        <dbReference type="ARBA" id="ARBA00022777"/>
    </source>
</evidence>
<dbReference type="Gene3D" id="3.30.470.20">
    <property type="entry name" value="ATP-grasp fold, B domain"/>
    <property type="match status" value="1"/>
</dbReference>
<dbReference type="GO" id="GO:0052726">
    <property type="term" value="F:inositol-1,3,4-trisphosphate 5-kinase activity"/>
    <property type="evidence" value="ECO:0007669"/>
    <property type="project" value="InterPro"/>
</dbReference>
<name>A0AAE0ZQ29_9GAST</name>
<gene>
    <name evidence="13" type="ORF">RRG08_022228</name>
</gene>
<feature type="binding site" evidence="10">
    <location>
        <position position="268"/>
    </location>
    <ligand>
        <name>Mg(2+)</name>
        <dbReference type="ChEBI" id="CHEBI:18420"/>
        <label>2</label>
    </ligand>
</feature>
<feature type="binding site" evidence="9">
    <location>
        <position position="268"/>
    </location>
    <ligand>
        <name>1D-myo-inositol 1,3,4-trisphosphate</name>
        <dbReference type="ChEBI" id="CHEBI:58414"/>
    </ligand>
</feature>
<dbReference type="EC" id="2.7.1.134" evidence="8"/>
<comment type="similarity">
    <text evidence="1 8">Belongs to the ITPK1 family.</text>
</comment>
<feature type="binding site" evidence="9">
    <location>
        <position position="187"/>
    </location>
    <ligand>
        <name>ATP</name>
        <dbReference type="ChEBI" id="CHEBI:30616"/>
    </ligand>
</feature>
<evidence type="ECO:0000259" key="12">
    <source>
        <dbReference type="Pfam" id="PF17927"/>
    </source>
</evidence>
<keyword evidence="6 8" id="KW-0067">ATP-binding</keyword>
<dbReference type="GO" id="GO:0005524">
    <property type="term" value="F:ATP binding"/>
    <property type="evidence" value="ECO:0007669"/>
    <property type="project" value="UniProtKB-KW"/>
</dbReference>
<keyword evidence="2 8" id="KW-0808">Transferase</keyword>
<dbReference type="Proteomes" id="UP001283361">
    <property type="component" value="Unassembled WGS sequence"/>
</dbReference>
<dbReference type="PANTHER" id="PTHR14217:SF1">
    <property type="entry name" value="INOSITOL-TETRAKISPHOSPHATE 1-KINASE"/>
    <property type="match status" value="1"/>
</dbReference>
<comment type="cofactor">
    <cofactor evidence="8 10">
        <name>Mg(2+)</name>
        <dbReference type="ChEBI" id="CHEBI:18420"/>
    </cofactor>
    <text evidence="8 10">Binds 2 magnesium ions per subunit.</text>
</comment>
<dbReference type="GO" id="GO:0032957">
    <property type="term" value="P:inositol trisphosphate metabolic process"/>
    <property type="evidence" value="ECO:0007669"/>
    <property type="project" value="InterPro"/>
</dbReference>
<dbReference type="GO" id="GO:0000287">
    <property type="term" value="F:magnesium ion binding"/>
    <property type="evidence" value="ECO:0007669"/>
    <property type="project" value="InterPro"/>
</dbReference>
<dbReference type="GO" id="GO:0052725">
    <property type="term" value="F:inositol-1,3,4-trisphosphate 6-kinase activity"/>
    <property type="evidence" value="ECO:0007669"/>
    <property type="project" value="InterPro"/>
</dbReference>
<keyword evidence="4 8" id="KW-0547">Nucleotide-binding</keyword>
<evidence type="ECO:0000256" key="2">
    <source>
        <dbReference type="ARBA" id="ARBA00022679"/>
    </source>
</evidence>
<evidence type="ECO:0000259" key="11">
    <source>
        <dbReference type="Pfam" id="PF05770"/>
    </source>
</evidence>
<proteinExistence type="inferred from homology"/>
<dbReference type="PIRSF" id="PIRSF038186">
    <property type="entry name" value="ITPK"/>
    <property type="match status" value="1"/>
</dbReference>